<organism evidence="2 3">
    <name type="scientific">Halobacillus trueperi</name>
    <dbReference type="NCBI Taxonomy" id="156205"/>
    <lineage>
        <taxon>Bacteria</taxon>
        <taxon>Bacillati</taxon>
        <taxon>Bacillota</taxon>
        <taxon>Bacilli</taxon>
        <taxon>Bacillales</taxon>
        <taxon>Bacillaceae</taxon>
        <taxon>Halobacillus</taxon>
    </lineage>
</organism>
<dbReference type="InterPro" id="IPR006938">
    <property type="entry name" value="DUF624"/>
</dbReference>
<keyword evidence="1" id="KW-0812">Transmembrane</keyword>
<evidence type="ECO:0000256" key="1">
    <source>
        <dbReference type="SAM" id="Phobius"/>
    </source>
</evidence>
<gene>
    <name evidence="2" type="ORF">DYE48_18625</name>
</gene>
<feature type="transmembrane region" description="Helical" evidence="1">
    <location>
        <begin position="23"/>
        <end position="46"/>
    </location>
</feature>
<dbReference type="Proteomes" id="UP000256305">
    <property type="component" value="Unassembled WGS sequence"/>
</dbReference>
<accession>A0A3E0J0P7</accession>
<dbReference type="Pfam" id="PF04854">
    <property type="entry name" value="DUF624"/>
    <property type="match status" value="1"/>
</dbReference>
<sequence>MFGIDGKAANFVKTISNMIVLNLLWVIGCLPIITIGPSTAAMVYVIRSWKVDQEDSVCRNYFRSLRSYIKTGWIVTAWFLVGFVLVLDTLFFLQMEGIVKLVLSSIIGVAFILFVLTTTFLLPIFVHFEIRGWELIKHSFVQAFVDGSTSFGVMLLWLAAGTMVYVMPVLMFFLVVPVCMLTFRFCLQSFEKFGNKVNLEVR</sequence>
<feature type="transmembrane region" description="Helical" evidence="1">
    <location>
        <begin position="67"/>
        <end position="93"/>
    </location>
</feature>
<dbReference type="EMBL" id="QUAE01000025">
    <property type="protein sequence ID" value="REJ06503.1"/>
    <property type="molecule type" value="Genomic_DNA"/>
</dbReference>
<keyword evidence="1" id="KW-0472">Membrane</keyword>
<keyword evidence="3" id="KW-1185">Reference proteome</keyword>
<proteinExistence type="predicted"/>
<comment type="caution">
    <text evidence="2">The sequence shown here is derived from an EMBL/GenBank/DDBJ whole genome shotgun (WGS) entry which is preliminary data.</text>
</comment>
<dbReference type="RefSeq" id="WP_115824875.1">
    <property type="nucleotide sequence ID" value="NZ_QUAE01000025.1"/>
</dbReference>
<dbReference type="AlphaFoldDB" id="A0A3E0J0P7"/>
<evidence type="ECO:0000313" key="2">
    <source>
        <dbReference type="EMBL" id="REJ06503.1"/>
    </source>
</evidence>
<keyword evidence="1" id="KW-1133">Transmembrane helix</keyword>
<feature type="transmembrane region" description="Helical" evidence="1">
    <location>
        <begin position="165"/>
        <end position="187"/>
    </location>
</feature>
<reference evidence="2 3" key="1">
    <citation type="submission" date="2018-08" db="EMBL/GenBank/DDBJ databases">
        <title>Genome sequence of Halobacillus trueperi KCTC 3686.</title>
        <authorList>
            <person name="Cho K.H."/>
            <person name="Kwak M.-J."/>
            <person name="Kim B.-Y."/>
            <person name="Chun J."/>
        </authorList>
    </citation>
    <scope>NUCLEOTIDE SEQUENCE [LARGE SCALE GENOMIC DNA]</scope>
    <source>
        <strain evidence="2 3">KCTC 3686</strain>
    </source>
</reference>
<dbReference type="PROSITE" id="PS51257">
    <property type="entry name" value="PROKAR_LIPOPROTEIN"/>
    <property type="match status" value="1"/>
</dbReference>
<feature type="transmembrane region" description="Helical" evidence="1">
    <location>
        <begin position="105"/>
        <end position="128"/>
    </location>
</feature>
<name>A0A3E0J0P7_9BACI</name>
<evidence type="ECO:0000313" key="3">
    <source>
        <dbReference type="Proteomes" id="UP000256305"/>
    </source>
</evidence>
<protein>
    <submittedName>
        <fullName evidence="2">DUF624 domain-containing protein</fullName>
    </submittedName>
</protein>